<dbReference type="GO" id="GO:0051879">
    <property type="term" value="F:Hsp90 protein binding"/>
    <property type="evidence" value="ECO:0007669"/>
    <property type="project" value="TreeGrafter"/>
</dbReference>
<evidence type="ECO:0008006" key="3">
    <source>
        <dbReference type="Google" id="ProtNLM"/>
    </source>
</evidence>
<protein>
    <recommendedName>
        <fullName evidence="3">Translocation protein sec72</fullName>
    </recommendedName>
</protein>
<dbReference type="PANTHER" id="PTHR46035">
    <property type="entry name" value="TETRATRICOPEPTIDE REPEAT PROTEIN 4"/>
    <property type="match status" value="1"/>
</dbReference>
<dbReference type="EMBL" id="CP031385">
    <property type="protein sequence ID" value="QPG93924.1"/>
    <property type="molecule type" value="Genomic_DNA"/>
</dbReference>
<dbReference type="OrthoDB" id="433738at2759"/>
<dbReference type="InterPro" id="IPR011990">
    <property type="entry name" value="TPR-like_helical_dom_sf"/>
</dbReference>
<dbReference type="GO" id="GO:0006457">
    <property type="term" value="P:protein folding"/>
    <property type="evidence" value="ECO:0007669"/>
    <property type="project" value="TreeGrafter"/>
</dbReference>
<dbReference type="Gene3D" id="1.25.40.10">
    <property type="entry name" value="Tetratricopeptide repeat domain"/>
    <property type="match status" value="1"/>
</dbReference>
<sequence>MSDLDHFDLLPIHMDPQSKSIGASKSSRALNAELEQLNTLHRALLNLDGANNAVPPPPIPVNPKRTGQVSKLRDNGNAEYRKGKYVDAVRLYSLGIQMALQRPLWEPAALVREEVSGLLANRAQAHMALQNWPEGAVDAEASVEARRVGNAKGWWRRGKCLMEMSRLDEAREWVKQGLEVEGEEAELVGLLKEIEESIGKNKI</sequence>
<keyword evidence="2" id="KW-1185">Reference proteome</keyword>
<dbReference type="PANTHER" id="PTHR46035:SF3">
    <property type="entry name" value="TRANSLOCATION PROTEIN SEC72"/>
    <property type="match status" value="1"/>
</dbReference>
<dbReference type="GO" id="GO:0005634">
    <property type="term" value="C:nucleus"/>
    <property type="evidence" value="ECO:0007669"/>
    <property type="project" value="TreeGrafter"/>
</dbReference>
<accession>A0A7S9KKF1</accession>
<dbReference type="GO" id="GO:0030544">
    <property type="term" value="F:Hsp70 protein binding"/>
    <property type="evidence" value="ECO:0007669"/>
    <property type="project" value="TreeGrafter"/>
</dbReference>
<gene>
    <name evidence="1" type="ORF">C2857_003611</name>
</gene>
<dbReference type="Proteomes" id="UP000594364">
    <property type="component" value="Chromosome 1"/>
</dbReference>
<proteinExistence type="predicted"/>
<evidence type="ECO:0000313" key="2">
    <source>
        <dbReference type="Proteomes" id="UP000594364"/>
    </source>
</evidence>
<dbReference type="GO" id="GO:0005829">
    <property type="term" value="C:cytosol"/>
    <property type="evidence" value="ECO:0007669"/>
    <property type="project" value="TreeGrafter"/>
</dbReference>
<name>A0A7S9KKF1_EPIFF</name>
<dbReference type="SUPFAM" id="SSF48452">
    <property type="entry name" value="TPR-like"/>
    <property type="match status" value="1"/>
</dbReference>
<dbReference type="AlphaFoldDB" id="A0A7S9KKF1"/>
<reference evidence="1 2" key="1">
    <citation type="journal article" date="2018" name="PLoS Genet.">
        <title>Repeat elements organise 3D genome structure and mediate transcription in the filamentous fungus Epichloe festucae.</title>
        <authorList>
            <person name="Winter D.J."/>
            <person name="Ganley A.R.D."/>
            <person name="Young C.A."/>
            <person name="Liachko I."/>
            <person name="Schardl C.L."/>
            <person name="Dupont P.Y."/>
            <person name="Berry D."/>
            <person name="Ram A."/>
            <person name="Scott B."/>
            <person name="Cox M.P."/>
        </authorList>
    </citation>
    <scope>NUCLEOTIDE SEQUENCE [LARGE SCALE GENOMIC DNA]</scope>
    <source>
        <strain evidence="1 2">Fl1</strain>
    </source>
</reference>
<evidence type="ECO:0000313" key="1">
    <source>
        <dbReference type="EMBL" id="QPG93924.1"/>
    </source>
</evidence>
<organism evidence="1 2">
    <name type="scientific">Epichloe festucae (strain Fl1)</name>
    <dbReference type="NCBI Taxonomy" id="877507"/>
    <lineage>
        <taxon>Eukaryota</taxon>
        <taxon>Fungi</taxon>
        <taxon>Dikarya</taxon>
        <taxon>Ascomycota</taxon>
        <taxon>Pezizomycotina</taxon>
        <taxon>Sordariomycetes</taxon>
        <taxon>Hypocreomycetidae</taxon>
        <taxon>Hypocreales</taxon>
        <taxon>Clavicipitaceae</taxon>
        <taxon>Epichloe</taxon>
    </lineage>
</organism>